<gene>
    <name evidence="1" type="ORF">GCM10007913_36310</name>
</gene>
<dbReference type="InterPro" id="IPR009351">
    <property type="entry name" value="AlkZ-like"/>
</dbReference>
<reference evidence="1" key="2">
    <citation type="submission" date="2023-01" db="EMBL/GenBank/DDBJ databases">
        <title>Draft genome sequence of Devosia yakushimensis strain NBRC 103855.</title>
        <authorList>
            <person name="Sun Q."/>
            <person name="Mori K."/>
        </authorList>
    </citation>
    <scope>NUCLEOTIDE SEQUENCE</scope>
    <source>
        <strain evidence="1">NBRC 103855</strain>
    </source>
</reference>
<evidence type="ECO:0000313" key="2">
    <source>
        <dbReference type="Proteomes" id="UP001161406"/>
    </source>
</evidence>
<keyword evidence="2" id="KW-1185">Reference proteome</keyword>
<accession>A0ABQ5UJ80</accession>
<evidence type="ECO:0000313" key="1">
    <source>
        <dbReference type="EMBL" id="GLQ11699.1"/>
    </source>
</evidence>
<dbReference type="RefSeq" id="WP_284393248.1">
    <property type="nucleotide sequence ID" value="NZ_BSNG01000002.1"/>
</dbReference>
<sequence length="367" mass="40425">MPETLSDRQLNRATLARQWMLERTDIAIPDAIAFLLGLQAQTTNTPYIALWNRIAGFTPGALTALITDKTLLRATTMRTTLHLHTVPDMRAIRPLMQPVLDRTFSSVAKSRAINADRHAVNHQGVSIIDEAPVTAGELGRRLLEHFPDSDPLVLAQVVQGAETLIQIPPTRIWGHGGAPLLMRIEKWIGQGLSEPIPLPELVLRYLAAYGPASVKDMQTWCGLTRLALAFEAVRGQLVEFHGEDGRVLYDLPEAPRPAPDTPAPVRFLPDYDNVFLGFADRSRLQPPYARERMVVVNGYVATFTIDGFIAGNWTIRRTKNDLTIELAPFRKLTKAEKASAEAEGLAIGALLADGAGPATIEWRPEVA</sequence>
<dbReference type="PANTHER" id="PTHR38479">
    <property type="entry name" value="LMO0824 PROTEIN"/>
    <property type="match status" value="1"/>
</dbReference>
<proteinExistence type="predicted"/>
<dbReference type="PANTHER" id="PTHR38479:SF2">
    <property type="entry name" value="WINGED HELIX DNA-BINDING DOMAIN-CONTAINING PROTEIN"/>
    <property type="match status" value="1"/>
</dbReference>
<organism evidence="1 2">
    <name type="scientific">Devosia yakushimensis</name>
    <dbReference type="NCBI Taxonomy" id="470028"/>
    <lineage>
        <taxon>Bacteria</taxon>
        <taxon>Pseudomonadati</taxon>
        <taxon>Pseudomonadota</taxon>
        <taxon>Alphaproteobacteria</taxon>
        <taxon>Hyphomicrobiales</taxon>
        <taxon>Devosiaceae</taxon>
        <taxon>Devosia</taxon>
    </lineage>
</organism>
<dbReference type="Proteomes" id="UP001161406">
    <property type="component" value="Unassembled WGS sequence"/>
</dbReference>
<evidence type="ECO:0008006" key="3">
    <source>
        <dbReference type="Google" id="ProtNLM"/>
    </source>
</evidence>
<comment type="caution">
    <text evidence="1">The sequence shown here is derived from an EMBL/GenBank/DDBJ whole genome shotgun (WGS) entry which is preliminary data.</text>
</comment>
<dbReference type="Pfam" id="PF06224">
    <property type="entry name" value="AlkZ-like"/>
    <property type="match status" value="1"/>
</dbReference>
<dbReference type="EMBL" id="BSNG01000002">
    <property type="protein sequence ID" value="GLQ11699.1"/>
    <property type="molecule type" value="Genomic_DNA"/>
</dbReference>
<protein>
    <recommendedName>
        <fullName evidence="3">Winged helix DNA-binding domain-containing protein</fullName>
    </recommendedName>
</protein>
<reference evidence="1" key="1">
    <citation type="journal article" date="2014" name="Int. J. Syst. Evol. Microbiol.">
        <title>Complete genome of a new Firmicutes species belonging to the dominant human colonic microbiota ('Ruminococcus bicirculans') reveals two chromosomes and a selective capacity to utilize plant glucans.</title>
        <authorList>
            <consortium name="NISC Comparative Sequencing Program"/>
            <person name="Wegmann U."/>
            <person name="Louis P."/>
            <person name="Goesmann A."/>
            <person name="Henrissat B."/>
            <person name="Duncan S.H."/>
            <person name="Flint H.J."/>
        </authorList>
    </citation>
    <scope>NUCLEOTIDE SEQUENCE</scope>
    <source>
        <strain evidence="1">NBRC 103855</strain>
    </source>
</reference>
<name>A0ABQ5UJ80_9HYPH</name>